<proteinExistence type="predicted"/>
<keyword evidence="2" id="KW-1185">Reference proteome</keyword>
<accession>A0ABW9Z431</accession>
<comment type="caution">
    <text evidence="1">The sequence shown here is derived from an EMBL/GenBank/DDBJ whole genome shotgun (WGS) entry which is preliminary data.</text>
</comment>
<dbReference type="Proteomes" id="UP000818323">
    <property type="component" value="Unassembled WGS sequence"/>
</dbReference>
<sequence length="182" mass="20293">MPCRAGRDFPIPVEDEILHREAFAALGLPLISLGSRAEERHDFLPAGDKLVGRDIAGMDEVSAGQQTLCLAGLVNFCESVAINEGRGRGLHMRDQVLAALVARLGQMHLVTDHARYPKAVECVRKDQRALLAFFDWPAEHWIHLRTTDEIDKHLSADCGNLSLRGRPRGEERGIDWKLRRAA</sequence>
<evidence type="ECO:0000313" key="1">
    <source>
        <dbReference type="EMBL" id="NBJ27307.1"/>
    </source>
</evidence>
<dbReference type="EMBL" id="JAAAXJ010000037">
    <property type="protein sequence ID" value="NBJ27307.1"/>
    <property type="molecule type" value="Genomic_DNA"/>
</dbReference>
<evidence type="ECO:0000313" key="2">
    <source>
        <dbReference type="Proteomes" id="UP000818323"/>
    </source>
</evidence>
<protein>
    <submittedName>
        <fullName evidence="1">Uncharacterized protein</fullName>
    </submittedName>
</protein>
<organism evidence="1 2">
    <name type="scientific">Microvirga arsenatis</name>
    <dbReference type="NCBI Taxonomy" id="2692265"/>
    <lineage>
        <taxon>Bacteria</taxon>
        <taxon>Pseudomonadati</taxon>
        <taxon>Pseudomonadota</taxon>
        <taxon>Alphaproteobacteria</taxon>
        <taxon>Hyphomicrobiales</taxon>
        <taxon>Methylobacteriaceae</taxon>
        <taxon>Microvirga</taxon>
    </lineage>
</organism>
<gene>
    <name evidence="1" type="ORF">GR303_23625</name>
</gene>
<reference evidence="1 2" key="1">
    <citation type="submission" date="2020-01" db="EMBL/GenBank/DDBJ databases">
        <title>Microvirga sp. nov., an arsenate reduction bacterium isolated from Tibet hotspring sediments.</title>
        <authorList>
            <person name="Yuan C.-G."/>
        </authorList>
    </citation>
    <scope>NUCLEOTIDE SEQUENCE [LARGE SCALE GENOMIC DNA]</scope>
    <source>
        <strain evidence="1 2">SYSU G3D203</strain>
    </source>
</reference>
<name>A0ABW9Z431_9HYPH</name>